<sequence>MALSMNGCILEKDVTLVEKVDSVMKTRFSCRHYLPKPVPRRALEEIVDAARFSPSGNNMQPWEKVYCITGETLKIITDEMTKANCLNPNPHTSEYDYYPPGPLPSIYATRRQEFGKLHYGALNIAREDTEGRAKASSRN</sequence>
<dbReference type="Proteomes" id="UP001465976">
    <property type="component" value="Unassembled WGS sequence"/>
</dbReference>
<evidence type="ECO:0000256" key="1">
    <source>
        <dbReference type="ARBA" id="ARBA00001917"/>
    </source>
</evidence>
<evidence type="ECO:0000313" key="8">
    <source>
        <dbReference type="Proteomes" id="UP001465976"/>
    </source>
</evidence>
<proteinExistence type="inferred from homology"/>
<dbReference type="EMBL" id="JBAHYK010000751">
    <property type="protein sequence ID" value="KAL0571553.1"/>
    <property type="molecule type" value="Genomic_DNA"/>
</dbReference>
<organism evidence="7 8">
    <name type="scientific">Marasmius crinis-equi</name>
    <dbReference type="NCBI Taxonomy" id="585013"/>
    <lineage>
        <taxon>Eukaryota</taxon>
        <taxon>Fungi</taxon>
        <taxon>Dikarya</taxon>
        <taxon>Basidiomycota</taxon>
        <taxon>Agaricomycotina</taxon>
        <taxon>Agaricomycetes</taxon>
        <taxon>Agaricomycetidae</taxon>
        <taxon>Agaricales</taxon>
        <taxon>Marasmiineae</taxon>
        <taxon>Marasmiaceae</taxon>
        <taxon>Marasmius</taxon>
    </lineage>
</organism>
<accession>A0ABR3F8F9</accession>
<evidence type="ECO:0000256" key="5">
    <source>
        <dbReference type="ARBA" id="ARBA00023002"/>
    </source>
</evidence>
<evidence type="ECO:0000256" key="4">
    <source>
        <dbReference type="ARBA" id="ARBA00022643"/>
    </source>
</evidence>
<keyword evidence="5" id="KW-0560">Oxidoreductase</keyword>
<reference evidence="7 8" key="1">
    <citation type="submission" date="2024-02" db="EMBL/GenBank/DDBJ databases">
        <title>A draft genome for the cacao thread blight pathogen Marasmius crinis-equi.</title>
        <authorList>
            <person name="Cohen S.P."/>
            <person name="Baruah I.K."/>
            <person name="Amoako-Attah I."/>
            <person name="Bukari Y."/>
            <person name="Meinhardt L.W."/>
            <person name="Bailey B.A."/>
        </authorList>
    </citation>
    <scope>NUCLEOTIDE SEQUENCE [LARGE SCALE GENOMIC DNA]</scope>
    <source>
        <strain evidence="7 8">GH-76</strain>
    </source>
</reference>
<gene>
    <name evidence="7" type="ORF">V5O48_010414</name>
</gene>
<feature type="domain" description="Nitroreductase" evidence="6">
    <location>
        <begin position="25"/>
        <end position="79"/>
    </location>
</feature>
<dbReference type="PANTHER" id="PTHR43673">
    <property type="entry name" value="NAD(P)H NITROREDUCTASE YDGI-RELATED"/>
    <property type="match status" value="1"/>
</dbReference>
<dbReference type="InterPro" id="IPR029479">
    <property type="entry name" value="Nitroreductase"/>
</dbReference>
<comment type="similarity">
    <text evidence="2">Belongs to the nitroreductase family.</text>
</comment>
<dbReference type="Gene3D" id="3.40.109.10">
    <property type="entry name" value="NADH Oxidase"/>
    <property type="match status" value="1"/>
</dbReference>
<dbReference type="PANTHER" id="PTHR43673:SF2">
    <property type="entry name" value="NITROREDUCTASE"/>
    <property type="match status" value="1"/>
</dbReference>
<comment type="caution">
    <text evidence="7">The sequence shown here is derived from an EMBL/GenBank/DDBJ whole genome shotgun (WGS) entry which is preliminary data.</text>
</comment>
<keyword evidence="3" id="KW-0285">Flavoprotein</keyword>
<dbReference type="Pfam" id="PF00881">
    <property type="entry name" value="Nitroreductase"/>
    <property type="match status" value="1"/>
</dbReference>
<comment type="cofactor">
    <cofactor evidence="1">
        <name>FMN</name>
        <dbReference type="ChEBI" id="CHEBI:58210"/>
    </cofactor>
</comment>
<evidence type="ECO:0000259" key="6">
    <source>
        <dbReference type="Pfam" id="PF00881"/>
    </source>
</evidence>
<protein>
    <recommendedName>
        <fullName evidence="6">Nitroreductase domain-containing protein</fullName>
    </recommendedName>
</protein>
<dbReference type="InterPro" id="IPR000415">
    <property type="entry name" value="Nitroreductase-like"/>
</dbReference>
<dbReference type="SUPFAM" id="SSF55469">
    <property type="entry name" value="FMN-dependent nitroreductase-like"/>
    <property type="match status" value="1"/>
</dbReference>
<evidence type="ECO:0000256" key="2">
    <source>
        <dbReference type="ARBA" id="ARBA00007118"/>
    </source>
</evidence>
<evidence type="ECO:0000313" key="7">
    <source>
        <dbReference type="EMBL" id="KAL0571553.1"/>
    </source>
</evidence>
<keyword evidence="4" id="KW-0288">FMN</keyword>
<keyword evidence="8" id="KW-1185">Reference proteome</keyword>
<name>A0ABR3F8F9_9AGAR</name>
<evidence type="ECO:0000256" key="3">
    <source>
        <dbReference type="ARBA" id="ARBA00022630"/>
    </source>
</evidence>